<evidence type="ECO:0000256" key="2">
    <source>
        <dbReference type="SAM" id="MobiDB-lite"/>
    </source>
</evidence>
<evidence type="ECO:0000259" key="3">
    <source>
        <dbReference type="Pfam" id="PF16331"/>
    </source>
</evidence>
<comment type="similarity">
    <text evidence="1">Belongs to the CpoB family.</text>
</comment>
<proteinExistence type="inferred from homology"/>
<dbReference type="Gene3D" id="1.25.40.10">
    <property type="entry name" value="Tetratricopeptide repeat domain"/>
    <property type="match status" value="1"/>
</dbReference>
<evidence type="ECO:0000256" key="1">
    <source>
        <dbReference type="HAMAP-Rule" id="MF_02066"/>
    </source>
</evidence>
<feature type="signal peptide" evidence="1">
    <location>
        <begin position="1"/>
        <end position="26"/>
    </location>
</feature>
<sequence length="257" mass="27805" precursor="true">MARLTARPLALALCAAGAFSASPAWALFDDEEARRQIAELRKSSNERIETQSRAQLDLSNQIEALKAEMAKLRGQVETLTYELENTKKRQQDFYIDLDGRLRKFEPGGGTETKAGGDSAAAASGQAGPKKAADPAEEARAYEAALNLFKAGKYKDSAAAFDAFVKKHPDSDLAPSAQYWLGNSYYGLRDCKKAIEAQKTVVARWGSHAKAPDAMLNISTCQQEQGDAKGAKQTLEMLASKYPGTPSGDAAAKRLKKK</sequence>
<dbReference type="Gene3D" id="1.20.5.110">
    <property type="match status" value="1"/>
</dbReference>
<dbReference type="EMBL" id="JADJUC010000006">
    <property type="protein sequence ID" value="MBK8524067.1"/>
    <property type="molecule type" value="Genomic_DNA"/>
</dbReference>
<feature type="domain" description="YbgF trimerisation" evidence="3">
    <location>
        <begin position="48"/>
        <end position="108"/>
    </location>
</feature>
<dbReference type="SUPFAM" id="SSF48452">
    <property type="entry name" value="TPR-like"/>
    <property type="match status" value="1"/>
</dbReference>
<feature type="region of interest" description="Disordered" evidence="2">
    <location>
        <begin position="226"/>
        <end position="257"/>
    </location>
</feature>
<reference evidence="4" key="1">
    <citation type="submission" date="2020-10" db="EMBL/GenBank/DDBJ databases">
        <title>Connecting structure to function with the recovery of over 1000 high-quality activated sludge metagenome-assembled genomes encoding full-length rRNA genes using long-read sequencing.</title>
        <authorList>
            <person name="Singleton C.M."/>
            <person name="Petriglieri F."/>
            <person name="Kristensen J.M."/>
            <person name="Kirkegaard R.H."/>
            <person name="Michaelsen T.Y."/>
            <person name="Andersen M.H."/>
            <person name="Karst S.M."/>
            <person name="Dueholm M.S."/>
            <person name="Nielsen P.H."/>
            <person name="Albertsen M."/>
        </authorList>
    </citation>
    <scope>NUCLEOTIDE SEQUENCE</scope>
    <source>
        <strain evidence="4">Hirt_18-Q3-R61-65_BATAC.395</strain>
    </source>
</reference>
<keyword evidence="1" id="KW-0132">Cell division</keyword>
<keyword evidence="1" id="KW-0131">Cell cycle</keyword>
<dbReference type="InterPro" id="IPR014162">
    <property type="entry name" value="CpoB_C"/>
</dbReference>
<feature type="chain" id="PRO_5039770978" description="Cell division coordinator CpoB" evidence="1">
    <location>
        <begin position="27"/>
        <end position="257"/>
    </location>
</feature>
<evidence type="ECO:0000313" key="4">
    <source>
        <dbReference type="EMBL" id="MBK8524067.1"/>
    </source>
</evidence>
<dbReference type="InterPro" id="IPR034706">
    <property type="entry name" value="CpoB"/>
</dbReference>
<protein>
    <recommendedName>
        <fullName evidence="1">Cell division coordinator CpoB</fullName>
    </recommendedName>
</protein>
<dbReference type="AlphaFoldDB" id="A0A9D7PRV1"/>
<name>A0A9D7PRV1_9PROT</name>
<feature type="region of interest" description="Disordered" evidence="2">
    <location>
        <begin position="105"/>
        <end position="134"/>
    </location>
</feature>
<accession>A0A9D7PRV1</accession>
<evidence type="ECO:0000313" key="5">
    <source>
        <dbReference type="Proteomes" id="UP000886689"/>
    </source>
</evidence>
<organism evidence="4 5">
    <name type="scientific">Candidatus Proximibacter danicus</name>
    <dbReference type="NCBI Taxonomy" id="2954365"/>
    <lineage>
        <taxon>Bacteria</taxon>
        <taxon>Pseudomonadati</taxon>
        <taxon>Pseudomonadota</taxon>
        <taxon>Betaproteobacteria</taxon>
        <taxon>Candidatus Proximibacter</taxon>
    </lineage>
</organism>
<dbReference type="HAMAP" id="MF_02066">
    <property type="entry name" value="CpoB"/>
    <property type="match status" value="1"/>
</dbReference>
<keyword evidence="1" id="KW-0732">Signal</keyword>
<dbReference type="Pfam" id="PF13174">
    <property type="entry name" value="TPR_6"/>
    <property type="match status" value="1"/>
</dbReference>
<dbReference type="GO" id="GO:0070206">
    <property type="term" value="P:protein trimerization"/>
    <property type="evidence" value="ECO:0007669"/>
    <property type="project" value="InterPro"/>
</dbReference>
<feature type="compositionally biased region" description="Low complexity" evidence="2">
    <location>
        <begin position="113"/>
        <end position="129"/>
    </location>
</feature>
<dbReference type="Pfam" id="PF13432">
    <property type="entry name" value="TPR_16"/>
    <property type="match status" value="1"/>
</dbReference>
<dbReference type="InterPro" id="IPR019734">
    <property type="entry name" value="TPR_rpt"/>
</dbReference>
<dbReference type="Pfam" id="PF16331">
    <property type="entry name" value="TolA_bind_tri"/>
    <property type="match status" value="1"/>
</dbReference>
<gene>
    <name evidence="4" type="primary">ybgF</name>
    <name evidence="1" type="synonym">cpoB</name>
    <name evidence="4" type="ORF">IPL58_08005</name>
</gene>
<comment type="subcellular location">
    <subcellularLocation>
        <location evidence="1">Periplasm</location>
    </subcellularLocation>
</comment>
<dbReference type="GO" id="GO:0043093">
    <property type="term" value="P:FtsZ-dependent cytokinesis"/>
    <property type="evidence" value="ECO:0007669"/>
    <property type="project" value="UniProtKB-UniRule"/>
</dbReference>
<dbReference type="Proteomes" id="UP000886689">
    <property type="component" value="Unassembled WGS sequence"/>
</dbReference>
<keyword evidence="1" id="KW-0175">Coiled coil</keyword>
<comment type="caution">
    <text evidence="4">The sequence shown here is derived from an EMBL/GenBank/DDBJ whole genome shotgun (WGS) entry which is preliminary data.</text>
</comment>
<dbReference type="InterPro" id="IPR011990">
    <property type="entry name" value="TPR-like_helical_dom_sf"/>
</dbReference>
<dbReference type="InterPro" id="IPR032519">
    <property type="entry name" value="YbgF_tri"/>
</dbReference>
<dbReference type="NCBIfam" id="TIGR02795">
    <property type="entry name" value="tol_pal_ybgF"/>
    <property type="match status" value="1"/>
</dbReference>
<feature type="coiled-coil region" evidence="1">
    <location>
        <begin position="48"/>
        <end position="89"/>
    </location>
</feature>
<comment type="function">
    <text evidence="1">Mediates coordination of peptidoglycan synthesis and outer membrane constriction during cell division.</text>
</comment>
<dbReference type="GO" id="GO:0030288">
    <property type="term" value="C:outer membrane-bounded periplasmic space"/>
    <property type="evidence" value="ECO:0007669"/>
    <property type="project" value="UniProtKB-UniRule"/>
</dbReference>
<keyword evidence="1" id="KW-0574">Periplasm</keyword>